<keyword evidence="4" id="KW-0479">Metal-binding</keyword>
<feature type="domain" description="Polyphosphate kinase N-terminal" evidence="11">
    <location>
        <begin position="43"/>
        <end position="147"/>
    </location>
</feature>
<dbReference type="FunFam" id="3.30.870.10:FF:000001">
    <property type="entry name" value="Polyphosphate kinase"/>
    <property type="match status" value="1"/>
</dbReference>
<feature type="region of interest" description="Disordered" evidence="9">
    <location>
        <begin position="718"/>
        <end position="743"/>
    </location>
</feature>
<proteinExistence type="inferred from homology"/>
<dbReference type="InterPro" id="IPR041108">
    <property type="entry name" value="PP_kinase_C_1"/>
</dbReference>
<gene>
    <name evidence="14" type="primary">ppk</name>
    <name evidence="14" type="ORF">AMST5_01378</name>
</gene>
<dbReference type="SUPFAM" id="SSF140356">
    <property type="entry name" value="PPK N-terminal domain-like"/>
    <property type="match status" value="1"/>
</dbReference>
<dbReference type="SUPFAM" id="SSF56024">
    <property type="entry name" value="Phospholipase D/nuclease"/>
    <property type="match status" value="2"/>
</dbReference>
<dbReference type="InterPro" id="IPR036830">
    <property type="entry name" value="PP_kinase_middle_dom_sf"/>
</dbReference>
<dbReference type="GO" id="GO:0008976">
    <property type="term" value="F:polyphosphate kinase activity"/>
    <property type="evidence" value="ECO:0007669"/>
    <property type="project" value="UniProtKB-EC"/>
</dbReference>
<feature type="compositionally biased region" description="Basic and acidic residues" evidence="9">
    <location>
        <begin position="727"/>
        <end position="743"/>
    </location>
</feature>
<dbReference type="Pfam" id="PF17941">
    <property type="entry name" value="PP_kinase_C_1"/>
    <property type="match status" value="1"/>
</dbReference>
<dbReference type="GO" id="GO:0006799">
    <property type="term" value="P:polyphosphate biosynthetic process"/>
    <property type="evidence" value="ECO:0007669"/>
    <property type="project" value="InterPro"/>
</dbReference>
<evidence type="ECO:0000256" key="5">
    <source>
        <dbReference type="ARBA" id="ARBA00022741"/>
    </source>
</evidence>
<dbReference type="EMBL" id="OY288114">
    <property type="protein sequence ID" value="CAJ0861260.1"/>
    <property type="molecule type" value="Genomic_DNA"/>
</dbReference>
<dbReference type="PANTHER" id="PTHR30218">
    <property type="entry name" value="POLYPHOSPHATE KINASE"/>
    <property type="match status" value="1"/>
</dbReference>
<dbReference type="CDD" id="cd09165">
    <property type="entry name" value="PLDc_PaPPK1_C1_like"/>
    <property type="match status" value="1"/>
</dbReference>
<dbReference type="Pfam" id="PF13090">
    <property type="entry name" value="PP_kinase_C"/>
    <property type="match status" value="1"/>
</dbReference>
<feature type="domain" description="Polyphosphate kinase C-terminal" evidence="12">
    <location>
        <begin position="535"/>
        <end position="711"/>
    </location>
</feature>
<dbReference type="AlphaFoldDB" id="A0AA48RCK8"/>
<dbReference type="PIRSF" id="PIRSF015589">
    <property type="entry name" value="PP_kinase"/>
    <property type="match status" value="1"/>
</dbReference>
<dbReference type="InterPro" id="IPR025200">
    <property type="entry name" value="PPK_C_dom2"/>
</dbReference>
<evidence type="ECO:0000256" key="2">
    <source>
        <dbReference type="ARBA" id="ARBA00022553"/>
    </source>
</evidence>
<evidence type="ECO:0000256" key="8">
    <source>
        <dbReference type="ARBA" id="ARBA00022842"/>
    </source>
</evidence>
<dbReference type="Gene3D" id="1.20.58.310">
    <property type="entry name" value="Polyphosphate kinase N-terminal domain"/>
    <property type="match status" value="1"/>
</dbReference>
<dbReference type="InterPro" id="IPR003414">
    <property type="entry name" value="PP_kinase"/>
</dbReference>
<keyword evidence="5" id="KW-0547">Nucleotide-binding</keyword>
<dbReference type="SUPFAM" id="SSF143724">
    <property type="entry name" value="PHP14-like"/>
    <property type="match status" value="1"/>
</dbReference>
<keyword evidence="8" id="KW-0460">Magnesium</keyword>
<feature type="domain" description="Polyphosphate kinase C-terminal" evidence="13">
    <location>
        <begin position="363"/>
        <end position="527"/>
    </location>
</feature>
<dbReference type="GO" id="GO:0009358">
    <property type="term" value="C:polyphosphate kinase complex"/>
    <property type="evidence" value="ECO:0007669"/>
    <property type="project" value="InterPro"/>
</dbReference>
<dbReference type="InterPro" id="IPR025198">
    <property type="entry name" value="PPK_N_dom"/>
</dbReference>
<evidence type="ECO:0000256" key="9">
    <source>
        <dbReference type="SAM" id="MobiDB-lite"/>
    </source>
</evidence>
<dbReference type="InterPro" id="IPR024953">
    <property type="entry name" value="PP_kinase_middle"/>
</dbReference>
<evidence type="ECO:0000256" key="1">
    <source>
        <dbReference type="ARBA" id="ARBA00012960"/>
    </source>
</evidence>
<dbReference type="InterPro" id="IPR036832">
    <property type="entry name" value="PPK_N_dom_sf"/>
</dbReference>
<evidence type="ECO:0000259" key="10">
    <source>
        <dbReference type="Pfam" id="PF02503"/>
    </source>
</evidence>
<dbReference type="GO" id="GO:0005524">
    <property type="term" value="F:ATP binding"/>
    <property type="evidence" value="ECO:0007669"/>
    <property type="project" value="UniProtKB-KW"/>
</dbReference>
<evidence type="ECO:0000256" key="6">
    <source>
        <dbReference type="ARBA" id="ARBA00022777"/>
    </source>
</evidence>
<evidence type="ECO:0000259" key="13">
    <source>
        <dbReference type="Pfam" id="PF17941"/>
    </source>
</evidence>
<dbReference type="Pfam" id="PF02503">
    <property type="entry name" value="PP_kinase"/>
    <property type="match status" value="1"/>
</dbReference>
<keyword evidence="6 14" id="KW-0418">Kinase</keyword>
<accession>A0AA48RCK8</accession>
<evidence type="ECO:0000256" key="7">
    <source>
        <dbReference type="ARBA" id="ARBA00022840"/>
    </source>
</evidence>
<dbReference type="NCBIfam" id="NF003921">
    <property type="entry name" value="PRK05443.2-2"/>
    <property type="match status" value="1"/>
</dbReference>
<evidence type="ECO:0000259" key="12">
    <source>
        <dbReference type="Pfam" id="PF13090"/>
    </source>
</evidence>
<dbReference type="NCBIfam" id="NF003917">
    <property type="entry name" value="PRK05443.1-1"/>
    <property type="match status" value="1"/>
</dbReference>
<keyword evidence="7" id="KW-0067">ATP-binding</keyword>
<dbReference type="NCBIfam" id="NF003918">
    <property type="entry name" value="PRK05443.1-2"/>
    <property type="match status" value="1"/>
</dbReference>
<evidence type="ECO:0000313" key="14">
    <source>
        <dbReference type="EMBL" id="CAJ0861260.1"/>
    </source>
</evidence>
<dbReference type="NCBIfam" id="NF003919">
    <property type="entry name" value="PRK05443.1-4"/>
    <property type="match status" value="1"/>
</dbReference>
<feature type="domain" description="Polyphosphate kinase middle" evidence="10">
    <location>
        <begin position="157"/>
        <end position="335"/>
    </location>
</feature>
<dbReference type="CDD" id="cd09168">
    <property type="entry name" value="PLDc_PaPPK1_C2_like"/>
    <property type="match status" value="1"/>
</dbReference>
<dbReference type="HAMAP" id="MF_00347">
    <property type="entry name" value="Polyphosphate_kinase"/>
    <property type="match status" value="1"/>
</dbReference>
<keyword evidence="3 14" id="KW-0808">Transferase</keyword>
<evidence type="ECO:0000259" key="11">
    <source>
        <dbReference type="Pfam" id="PF13089"/>
    </source>
</evidence>
<keyword evidence="2" id="KW-0597">Phosphoprotein</keyword>
<dbReference type="PANTHER" id="PTHR30218:SF0">
    <property type="entry name" value="POLYPHOSPHATE KINASE"/>
    <property type="match status" value="1"/>
</dbReference>
<dbReference type="Gene3D" id="3.30.870.10">
    <property type="entry name" value="Endonuclease Chain A"/>
    <property type="match status" value="2"/>
</dbReference>
<organism evidence="14">
    <name type="scientific">freshwater sediment metagenome</name>
    <dbReference type="NCBI Taxonomy" id="556182"/>
    <lineage>
        <taxon>unclassified sequences</taxon>
        <taxon>metagenomes</taxon>
        <taxon>ecological metagenomes</taxon>
    </lineage>
</organism>
<dbReference type="EC" id="2.7.4.1" evidence="1"/>
<sequence length="743" mass="83358">MTANMRDKTRGATEIEVAAIEVMDPAGEILEDPEALAASPSRFINRELSWLEFNRRVLEEASNKNHPLLEQLRFLSISANNLDEFFMVRVAGLRGQVRSALTAVSQDGLSPTEQLAKINERVVLLTNEQLRRWRELRREIEDVGIAIVEPADVSKADREWLEEHFLSRIFPVLTPLAVDPAHPFPFIPNLGFTLALELVRPGDRKTLQALVRLPSKIERFVHLPSAGGGRERYMLLETLIAMNAQRLFPGYLLRGQGLFRVIRDSDLEVEEEAEDLVLFYETALKRRRRGSVIRLEVAADMPDSLRALVADELEVEPSETFEIDGMLALNDLSELVALDRPDLKFKPYNPRFPERVRDNGGDCFLAIKQKDLAVHHPYESFDVVVQFLQQAARDPNVIAIKQTLYRTSNNSPIVRALVEAAEAGKSVTALVELKARFDEEANIRWARDLERAGAQVVFGFIELKTHGKLSMVVRREGSGLATYCHIGTGNYHPVTARIYTDISVFTADPAIGRDVSRIFNFITGYAEPAGLERMAVSPISLKKKLLEHIEQESESVKAGKPGAIWLKCNALVDPEIIDALYAASKAGVSIDCVVRGICCLRPGVPGLSENIRVKSIVGRFLEHARVYAFGGGHPLPHPRAHVYISSADLMPRNLDRRVEVLLPIVNPTVHQQLLDQIMIANLMDNEQSYRVLPDGSSQRITPPEGEERFNAHRYFMTHPSLSGRGKSLKDSRPRSLLKRKQDA</sequence>
<dbReference type="GO" id="GO:0046872">
    <property type="term" value="F:metal ion binding"/>
    <property type="evidence" value="ECO:0007669"/>
    <property type="project" value="UniProtKB-KW"/>
</dbReference>
<dbReference type="NCBIfam" id="TIGR03705">
    <property type="entry name" value="poly_P_kin"/>
    <property type="match status" value="1"/>
</dbReference>
<evidence type="ECO:0000256" key="4">
    <source>
        <dbReference type="ARBA" id="ARBA00022723"/>
    </source>
</evidence>
<dbReference type="Pfam" id="PF13089">
    <property type="entry name" value="PP_kinase_N"/>
    <property type="match status" value="1"/>
</dbReference>
<name>A0AA48RCK8_9ZZZZ</name>
<evidence type="ECO:0000256" key="3">
    <source>
        <dbReference type="ARBA" id="ARBA00022679"/>
    </source>
</evidence>
<reference evidence="14" key="1">
    <citation type="submission" date="2023-07" db="EMBL/GenBank/DDBJ databases">
        <authorList>
            <person name="Pelsma A.J. K."/>
        </authorList>
    </citation>
    <scope>NUCLEOTIDE SEQUENCE</scope>
</reference>
<dbReference type="Gene3D" id="3.30.1840.10">
    <property type="entry name" value="Polyphosphate kinase middle domain"/>
    <property type="match status" value="1"/>
</dbReference>
<protein>
    <recommendedName>
        <fullName evidence="1">ATP-polyphosphate phosphotransferase</fullName>
        <ecNumber evidence="1">2.7.4.1</ecNumber>
    </recommendedName>
</protein>